<dbReference type="InterPro" id="IPR043870">
    <property type="entry name" value="DUF5830"/>
</dbReference>
<dbReference type="Pfam" id="PF19148">
    <property type="entry name" value="DUF5830"/>
    <property type="match status" value="1"/>
</dbReference>
<dbReference type="RefSeq" id="WP_266088361.1">
    <property type="nucleotide sequence ID" value="NZ_RKLV01000012.1"/>
</dbReference>
<reference evidence="1" key="1">
    <citation type="submission" date="2022-09" db="EMBL/GenBank/DDBJ databases">
        <title>Haloadaptaus new haloarchaeum isolated from saline soil.</title>
        <authorList>
            <person name="Duran-Viseras A."/>
            <person name="Sanchez-Porro C."/>
            <person name="Ventosa A."/>
        </authorList>
    </citation>
    <scope>NUCLEOTIDE SEQUENCE</scope>
    <source>
        <strain evidence="1">F3-133</strain>
    </source>
</reference>
<dbReference type="Proteomes" id="UP001149411">
    <property type="component" value="Unassembled WGS sequence"/>
</dbReference>
<dbReference type="EMBL" id="RKLV01000012">
    <property type="protein sequence ID" value="MCX2819781.1"/>
    <property type="molecule type" value="Genomic_DNA"/>
</dbReference>
<comment type="caution">
    <text evidence="1">The sequence shown here is derived from an EMBL/GenBank/DDBJ whole genome shotgun (WGS) entry which is preliminary data.</text>
</comment>
<accession>A0A9Q4C7N6</accession>
<evidence type="ECO:0000313" key="1">
    <source>
        <dbReference type="EMBL" id="MCX2819781.1"/>
    </source>
</evidence>
<dbReference type="AlphaFoldDB" id="A0A9Q4C7N6"/>
<name>A0A9Q4C7N6_9EURY</name>
<evidence type="ECO:0000313" key="2">
    <source>
        <dbReference type="Proteomes" id="UP001149411"/>
    </source>
</evidence>
<gene>
    <name evidence="1" type="ORF">EGH25_10515</name>
</gene>
<organism evidence="1 2">
    <name type="scientific">Halorutilus salinus</name>
    <dbReference type="NCBI Taxonomy" id="2487751"/>
    <lineage>
        <taxon>Archaea</taxon>
        <taxon>Methanobacteriati</taxon>
        <taxon>Methanobacteriota</taxon>
        <taxon>Stenosarchaea group</taxon>
        <taxon>Halobacteria</taxon>
        <taxon>Halorutilales</taxon>
        <taxon>Halorutilaceae</taxon>
        <taxon>Halorutilus</taxon>
    </lineage>
</organism>
<protein>
    <submittedName>
        <fullName evidence="1">DUF5830 family protein</fullName>
    </submittedName>
</protein>
<proteinExistence type="predicted"/>
<sequence>MEIDKDSTAWRAICSMNGEVSLKEIVDVLEGLGVPPRHTQDYIEAIKREGIGKPSEDDDGDIIYNMYGEFDPDVVSREGDYSCNKCGQSLKNGYFLRFDKSEDGPYGPECVRKIGIARL</sequence>
<keyword evidence="2" id="KW-1185">Reference proteome</keyword>